<proteinExistence type="predicted"/>
<protein>
    <recommendedName>
        <fullName evidence="3">C2H2-type domain-containing protein</fullName>
    </recommendedName>
</protein>
<feature type="compositionally biased region" description="Basic and acidic residues" evidence="2">
    <location>
        <begin position="276"/>
        <end position="291"/>
    </location>
</feature>
<dbReference type="Proteomes" id="UP000193144">
    <property type="component" value="Unassembled WGS sequence"/>
</dbReference>
<organism evidence="4 5">
    <name type="scientific">Clohesyomyces aquaticus</name>
    <dbReference type="NCBI Taxonomy" id="1231657"/>
    <lineage>
        <taxon>Eukaryota</taxon>
        <taxon>Fungi</taxon>
        <taxon>Dikarya</taxon>
        <taxon>Ascomycota</taxon>
        <taxon>Pezizomycotina</taxon>
        <taxon>Dothideomycetes</taxon>
        <taxon>Pleosporomycetidae</taxon>
        <taxon>Pleosporales</taxon>
        <taxon>Lindgomycetaceae</taxon>
        <taxon>Clohesyomyces</taxon>
    </lineage>
</organism>
<evidence type="ECO:0000313" key="5">
    <source>
        <dbReference type="Proteomes" id="UP000193144"/>
    </source>
</evidence>
<accession>A0A1Y2AA86</accession>
<evidence type="ECO:0000259" key="3">
    <source>
        <dbReference type="PROSITE" id="PS50157"/>
    </source>
</evidence>
<evidence type="ECO:0000256" key="1">
    <source>
        <dbReference type="PROSITE-ProRule" id="PRU00042"/>
    </source>
</evidence>
<dbReference type="SUPFAM" id="SSF57667">
    <property type="entry name" value="beta-beta-alpha zinc fingers"/>
    <property type="match status" value="1"/>
</dbReference>
<feature type="region of interest" description="Disordered" evidence="2">
    <location>
        <begin position="1"/>
        <end position="75"/>
    </location>
</feature>
<keyword evidence="1" id="KW-0862">Zinc</keyword>
<evidence type="ECO:0000313" key="4">
    <source>
        <dbReference type="EMBL" id="ORY19483.1"/>
    </source>
</evidence>
<evidence type="ECO:0000256" key="2">
    <source>
        <dbReference type="SAM" id="MobiDB-lite"/>
    </source>
</evidence>
<dbReference type="SMART" id="SM00355">
    <property type="entry name" value="ZnF_C2H2"/>
    <property type="match status" value="1"/>
</dbReference>
<keyword evidence="1" id="KW-0863">Zinc-finger</keyword>
<dbReference type="GO" id="GO:0008270">
    <property type="term" value="F:zinc ion binding"/>
    <property type="evidence" value="ECO:0007669"/>
    <property type="project" value="UniProtKB-KW"/>
</dbReference>
<feature type="region of interest" description="Disordered" evidence="2">
    <location>
        <begin position="267"/>
        <end position="324"/>
    </location>
</feature>
<feature type="compositionally biased region" description="Low complexity" evidence="2">
    <location>
        <begin position="208"/>
        <end position="221"/>
    </location>
</feature>
<reference evidence="4 5" key="1">
    <citation type="submission" date="2016-07" db="EMBL/GenBank/DDBJ databases">
        <title>Pervasive Adenine N6-methylation of Active Genes in Fungi.</title>
        <authorList>
            <consortium name="DOE Joint Genome Institute"/>
            <person name="Mondo S.J."/>
            <person name="Dannebaum R.O."/>
            <person name="Kuo R.C."/>
            <person name="Labutti K."/>
            <person name="Haridas S."/>
            <person name="Kuo A."/>
            <person name="Salamov A."/>
            <person name="Ahrendt S.R."/>
            <person name="Lipzen A."/>
            <person name="Sullivan W."/>
            <person name="Andreopoulos W.B."/>
            <person name="Clum A."/>
            <person name="Lindquist E."/>
            <person name="Daum C."/>
            <person name="Ramamoorthy G.K."/>
            <person name="Gryganskyi A."/>
            <person name="Culley D."/>
            <person name="Magnuson J.K."/>
            <person name="James T.Y."/>
            <person name="O'Malley M.A."/>
            <person name="Stajich J.E."/>
            <person name="Spatafora J.W."/>
            <person name="Visel A."/>
            <person name="Grigoriev I.V."/>
        </authorList>
    </citation>
    <scope>NUCLEOTIDE SEQUENCE [LARGE SCALE GENOMIC DNA]</scope>
    <source>
        <strain evidence="4 5">CBS 115471</strain>
    </source>
</reference>
<dbReference type="Gene3D" id="3.30.160.60">
    <property type="entry name" value="Classic Zinc Finger"/>
    <property type="match status" value="1"/>
</dbReference>
<keyword evidence="5" id="KW-1185">Reference proteome</keyword>
<dbReference type="EMBL" id="MCFA01000002">
    <property type="protein sequence ID" value="ORY19483.1"/>
    <property type="molecule type" value="Genomic_DNA"/>
</dbReference>
<dbReference type="OrthoDB" id="6365676at2759"/>
<dbReference type="InterPro" id="IPR013087">
    <property type="entry name" value="Znf_C2H2_type"/>
</dbReference>
<gene>
    <name evidence="4" type="ORF">BCR34DRAFT_131049</name>
</gene>
<feature type="region of interest" description="Disordered" evidence="2">
    <location>
        <begin position="208"/>
        <end position="248"/>
    </location>
</feature>
<dbReference type="AlphaFoldDB" id="A0A1Y2AA86"/>
<feature type="compositionally biased region" description="Polar residues" evidence="2">
    <location>
        <begin position="10"/>
        <end position="39"/>
    </location>
</feature>
<feature type="domain" description="C2H2-type" evidence="3">
    <location>
        <begin position="289"/>
        <end position="316"/>
    </location>
</feature>
<dbReference type="PROSITE" id="PS50157">
    <property type="entry name" value="ZINC_FINGER_C2H2_2"/>
    <property type="match status" value="1"/>
</dbReference>
<keyword evidence="1" id="KW-0479">Metal-binding</keyword>
<comment type="caution">
    <text evidence="4">The sequence shown here is derived from an EMBL/GenBank/DDBJ whole genome shotgun (WGS) entry which is preliminary data.</text>
</comment>
<name>A0A1Y2AA86_9PLEO</name>
<dbReference type="PROSITE" id="PS00028">
    <property type="entry name" value="ZINC_FINGER_C2H2_1"/>
    <property type="match status" value="1"/>
</dbReference>
<sequence>MMPREKGQSHPRSSTAAPTVENNESDSTSVANLYQNPHQYSPFVGPPGTLSLYNTAEVEYPTPDPRPPYSTQGDMSENLSCDTQFPAQPQPHWPYGQLPVYAQFSVGSHNGPTDQYTDTRVGENSGNQALVGLLAHDQAVHGTSDVHGVLEGRNGDNETWPASHHFPGGHGVTTYTLYLGSHTGEIPYDSTGDYYGNNQYNGRRSALTTETSTETGLTSALNEPTPSTDGHENTPDIYPDSSSETPGPYNHSVTCEFCGKVLTGQHANGNLKRHKGSEACRSREDRKDHPCPDCGKTYQRSDSLLVHRRKRHGAPPAAPKKSQS</sequence>
<dbReference type="InterPro" id="IPR036236">
    <property type="entry name" value="Znf_C2H2_sf"/>
</dbReference>